<comment type="caution">
    <text evidence="2">The sequence shown here is derived from an EMBL/GenBank/DDBJ whole genome shotgun (WGS) entry which is preliminary data.</text>
</comment>
<feature type="signal peptide" evidence="1">
    <location>
        <begin position="1"/>
        <end position="20"/>
    </location>
</feature>
<organism evidence="2 5">
    <name type="scientific">Myxococcus fulvus</name>
    <dbReference type="NCBI Taxonomy" id="33"/>
    <lineage>
        <taxon>Bacteria</taxon>
        <taxon>Pseudomonadati</taxon>
        <taxon>Myxococcota</taxon>
        <taxon>Myxococcia</taxon>
        <taxon>Myxococcales</taxon>
        <taxon>Cystobacterineae</taxon>
        <taxon>Myxococcaceae</taxon>
        <taxon>Myxococcus</taxon>
    </lineage>
</organism>
<proteinExistence type="predicted"/>
<reference evidence="3 4" key="1">
    <citation type="submission" date="2016-10" db="EMBL/GenBank/DDBJ databases">
        <authorList>
            <person name="Varghese N."/>
            <person name="Submissions S."/>
        </authorList>
    </citation>
    <scope>NUCLEOTIDE SEQUENCE [LARGE SCALE GENOMIC DNA]</scope>
    <source>
        <strain evidence="3 4">DSM 16525</strain>
    </source>
</reference>
<dbReference type="EMBL" id="FOIB01000011">
    <property type="protein sequence ID" value="SEU36776.1"/>
    <property type="molecule type" value="Genomic_DNA"/>
</dbReference>
<evidence type="ECO:0000256" key="1">
    <source>
        <dbReference type="SAM" id="SignalP"/>
    </source>
</evidence>
<feature type="chain" id="PRO_5022734523" evidence="1">
    <location>
        <begin position="21"/>
        <end position="1065"/>
    </location>
</feature>
<name>A0A511TCZ3_MYXFU</name>
<keyword evidence="1" id="KW-0732">Signal</keyword>
<protein>
    <submittedName>
        <fullName evidence="2">Uncharacterized protein</fullName>
    </submittedName>
</protein>
<keyword evidence="4" id="KW-1185">Reference proteome</keyword>
<reference evidence="2 5" key="2">
    <citation type="submission" date="2019-07" db="EMBL/GenBank/DDBJ databases">
        <title>Whole genome shotgun sequence of Myxococcus fulvus NBRC 100333.</title>
        <authorList>
            <person name="Hosoyama A."/>
            <person name="Uohara A."/>
            <person name="Ohji S."/>
            <person name="Ichikawa N."/>
        </authorList>
    </citation>
    <scope>NUCLEOTIDE SEQUENCE [LARGE SCALE GENOMIC DNA]</scope>
    <source>
        <strain evidence="2 5">NBRC 100333</strain>
    </source>
</reference>
<dbReference type="RefSeq" id="WP_143097408.1">
    <property type="nucleotide sequence ID" value="NZ_BJXR01000053.1"/>
</dbReference>
<evidence type="ECO:0000313" key="2">
    <source>
        <dbReference type="EMBL" id="GEN12027.1"/>
    </source>
</evidence>
<dbReference type="OrthoDB" id="4018258at2"/>
<accession>A0A511TCZ3</accession>
<dbReference type="Proteomes" id="UP000321514">
    <property type="component" value="Unassembled WGS sequence"/>
</dbReference>
<evidence type="ECO:0000313" key="3">
    <source>
        <dbReference type="EMBL" id="SEU36776.1"/>
    </source>
</evidence>
<dbReference type="Proteomes" id="UP000183760">
    <property type="component" value="Unassembled WGS sequence"/>
</dbReference>
<evidence type="ECO:0000313" key="4">
    <source>
        <dbReference type="Proteomes" id="UP000183760"/>
    </source>
</evidence>
<evidence type="ECO:0000313" key="5">
    <source>
        <dbReference type="Proteomes" id="UP000321514"/>
    </source>
</evidence>
<dbReference type="EMBL" id="BJXR01000053">
    <property type="protein sequence ID" value="GEN12027.1"/>
    <property type="molecule type" value="Genomic_DNA"/>
</dbReference>
<dbReference type="AlphaFoldDB" id="A0A511TCZ3"/>
<gene>
    <name evidence="2" type="ORF">MFU01_70640</name>
    <name evidence="3" type="ORF">SAMN05443572_111305</name>
</gene>
<sequence>MRVVAFVAVLTCGVGLSARAAPLQFQVDPAVLAEQLFSAQVQVREGGKSGLMRLVLSAELVEWRRKNPTASSTEVALHLSGVQQRLTAALLPSDAMRSESDHALKLVSLLVADSQSAAATSPHLRLLVDRTLGASVSTFDTREDLVNGSLRMTSWLSARGQVELAVWTAVRRLAAVDATFALRWNEGLGQPVNLDATATLAQLKTDPQLLVHVDVDALLAHQTSEADFLQEIRRQFALVAAALAAESAQARDRLAQLASICPVTTTPSCTPEQRAAAAATAQAEQKEIDAAAAAGKLLGGLARIADLKAGEKIEKVATAWFSIITAINKFDTAVDGLSVADALSSGASVVLAGNILGAVMTLVGLLGDSGPSLDQQILEQVHALRQEVRALHEEMRERFDLIEQGLNVIFSAMLNEFDRLNAAIAGNTAALINVQNQLAEQGLRLEALSATILTAIGDVELHDARVAVNRYIGHVENYGIPIPTYGEYTAPENEFHYAATGVATHSAFVVSPALATDPGVNPTDILNNHGESNSLSYLARLGSLRDARVPDSTSAFANPSVWNFSAQAYALLALQNPGYASQVSPARTTQIELQGLRILDVASSFSRPAFPDRSGNRTNPIFKSLIADYRAALERFGNSLAAIRIQEIEKRQEPLDASGASYTTAAKDYSVFSTASQAIPETTLPADRATLSKCTPTSWNPQLSRPSNVTYKTLPTELRFANYAYSPVAAATNTPMLPELFQCYDLAWVNPRTVTTSTSSSEYARLRLSIHTRFRWAGGPALPAHADKVWVNARTAAYTWPEIRVSYECWNPHIPSCSQPSPPVELEQALIERWPRDRALFEQSATLSNNATLLGAAQTRMTAFLQGRQREYFSKVWSALVNANTPLRVAAADMTRAARQLQAFTRLGFPVALTTDDLLSSLLFGQRSVPVDMVSSPQLSNTFVIAFNAYACAPASSVGKPCEGGVFYPLVDQPHLDTRKPKPPSSAPLVCRASTANLPGVTGDDPVGDCMIAGAHARLGALSERYMHYSQLLHDGTYVEELPWIASTLETLPLVDTLARTSVSP</sequence>